<keyword evidence="2" id="KW-1185">Reference proteome</keyword>
<dbReference type="Proteomes" id="UP000595140">
    <property type="component" value="Unassembled WGS sequence"/>
</dbReference>
<dbReference type="PANTHER" id="PTHR47569:SF2">
    <property type="entry name" value="NO-ASSOCIATED PROTEIN 1, CHLOROPLASTIC_MITOCHONDRIAL"/>
    <property type="match status" value="1"/>
</dbReference>
<evidence type="ECO:0000313" key="1">
    <source>
        <dbReference type="EMBL" id="VFQ73014.1"/>
    </source>
</evidence>
<accession>A0A484L9T7</accession>
<protein>
    <submittedName>
        <fullName evidence="1">Uncharacterized protein</fullName>
    </submittedName>
</protein>
<name>A0A484L9T7_9ASTE</name>
<evidence type="ECO:0000313" key="2">
    <source>
        <dbReference type="Proteomes" id="UP000595140"/>
    </source>
</evidence>
<dbReference type="AlphaFoldDB" id="A0A484L9T7"/>
<proteinExistence type="predicted"/>
<dbReference type="InterPro" id="IPR044229">
    <property type="entry name" value="NOA1"/>
</dbReference>
<dbReference type="GO" id="GO:0003924">
    <property type="term" value="F:GTPase activity"/>
    <property type="evidence" value="ECO:0007669"/>
    <property type="project" value="InterPro"/>
</dbReference>
<reference evidence="1 2" key="1">
    <citation type="submission" date="2018-04" db="EMBL/GenBank/DDBJ databases">
        <authorList>
            <person name="Vogel A."/>
        </authorList>
    </citation>
    <scope>NUCLEOTIDE SEQUENCE [LARGE SCALE GENOMIC DNA]</scope>
</reference>
<gene>
    <name evidence="1" type="ORF">CCAM_LOCUS14790</name>
</gene>
<organism evidence="1 2">
    <name type="scientific">Cuscuta campestris</name>
    <dbReference type="NCBI Taxonomy" id="132261"/>
    <lineage>
        <taxon>Eukaryota</taxon>
        <taxon>Viridiplantae</taxon>
        <taxon>Streptophyta</taxon>
        <taxon>Embryophyta</taxon>
        <taxon>Tracheophyta</taxon>
        <taxon>Spermatophyta</taxon>
        <taxon>Magnoliopsida</taxon>
        <taxon>eudicotyledons</taxon>
        <taxon>Gunneridae</taxon>
        <taxon>Pentapetalae</taxon>
        <taxon>asterids</taxon>
        <taxon>lamiids</taxon>
        <taxon>Solanales</taxon>
        <taxon>Convolvulaceae</taxon>
        <taxon>Cuscuteae</taxon>
        <taxon>Cuscuta</taxon>
        <taxon>Cuscuta subgen. Grammica</taxon>
        <taxon>Cuscuta sect. Cleistogrammica</taxon>
    </lineage>
</organism>
<dbReference type="EMBL" id="OOIL02001139">
    <property type="protein sequence ID" value="VFQ73014.1"/>
    <property type="molecule type" value="Genomic_DNA"/>
</dbReference>
<sequence length="198" mass="21782">MGKVKIGSHGMMRVTLIFVASARVSIRRPDVITCTQSWTESDGAGAAAPTRGDIFIQRQHSAAAMAAAPKKKRHKKEKVVKFSTLAPSCYGCGAPLQSSEMDVPGYVDQETYDLKRKHHQLRTVLCGRCRLLSHGHIITAVGGHGGYSAGKQFVSAEELREKLSHLRHVKALIVKLVSTNETIISHNSYFILIYKKQS</sequence>
<dbReference type="PANTHER" id="PTHR47569">
    <property type="entry name" value="NO-ASSOCIATED PROTEIN 1, CHLOROPLASTIC/MITOCHONDRIAL"/>
    <property type="match status" value="1"/>
</dbReference>
<dbReference type="OrthoDB" id="1696305at2759"/>